<evidence type="ECO:0000313" key="2">
    <source>
        <dbReference type="EMBL" id="MTV49235.1"/>
    </source>
</evidence>
<organism evidence="2 3">
    <name type="scientific">Heliobacterium mobile</name>
    <name type="common">Heliobacillus mobilis</name>
    <dbReference type="NCBI Taxonomy" id="28064"/>
    <lineage>
        <taxon>Bacteria</taxon>
        <taxon>Bacillati</taxon>
        <taxon>Bacillota</taxon>
        <taxon>Clostridia</taxon>
        <taxon>Eubacteriales</taxon>
        <taxon>Heliobacteriaceae</taxon>
        <taxon>Heliobacterium</taxon>
    </lineage>
</organism>
<dbReference type="Gene3D" id="3.30.70.1430">
    <property type="entry name" value="Multidrug efflux transporter AcrB pore domain"/>
    <property type="match status" value="2"/>
</dbReference>
<dbReference type="SUPFAM" id="SSF82866">
    <property type="entry name" value="Multidrug efflux transporter AcrB transmembrane domain"/>
    <property type="match status" value="2"/>
</dbReference>
<gene>
    <name evidence="2" type="ORF">GJ688_09620</name>
</gene>
<feature type="transmembrane region" description="Helical" evidence="1">
    <location>
        <begin position="428"/>
        <end position="448"/>
    </location>
</feature>
<feature type="transmembrane region" description="Helical" evidence="1">
    <location>
        <begin position="907"/>
        <end position="932"/>
    </location>
</feature>
<accession>A0A6I3SKF2</accession>
<feature type="transmembrane region" description="Helical" evidence="1">
    <location>
        <begin position="12"/>
        <end position="29"/>
    </location>
</feature>
<dbReference type="Gene3D" id="3.30.70.1320">
    <property type="entry name" value="Multidrug efflux transporter AcrB pore domain like"/>
    <property type="match status" value="1"/>
</dbReference>
<proteinExistence type="predicted"/>
<dbReference type="Gene3D" id="1.20.1640.10">
    <property type="entry name" value="Multidrug efflux transporter AcrB transmembrane domain"/>
    <property type="match status" value="2"/>
</dbReference>
<dbReference type="Pfam" id="PF00873">
    <property type="entry name" value="ACR_tran"/>
    <property type="match status" value="1"/>
</dbReference>
<feature type="transmembrane region" description="Helical" evidence="1">
    <location>
        <begin position="357"/>
        <end position="377"/>
    </location>
</feature>
<feature type="transmembrane region" description="Helical" evidence="1">
    <location>
        <begin position="881"/>
        <end position="901"/>
    </location>
</feature>
<dbReference type="SUPFAM" id="SSF82693">
    <property type="entry name" value="Multidrug efflux transporter AcrB pore domain, PN1, PN2, PC1 and PC2 subdomains"/>
    <property type="match status" value="3"/>
</dbReference>
<dbReference type="PRINTS" id="PR00702">
    <property type="entry name" value="ACRIFLAVINRP"/>
</dbReference>
<feature type="transmembrane region" description="Helical" evidence="1">
    <location>
        <begin position="333"/>
        <end position="350"/>
    </location>
</feature>
<keyword evidence="1" id="KW-1133">Transmembrane helix</keyword>
<dbReference type="Proteomes" id="UP000430670">
    <property type="component" value="Unassembled WGS sequence"/>
</dbReference>
<dbReference type="GO" id="GO:0005886">
    <property type="term" value="C:plasma membrane"/>
    <property type="evidence" value="ECO:0007669"/>
    <property type="project" value="TreeGrafter"/>
</dbReference>
<reference evidence="2 3" key="1">
    <citation type="submission" date="2019-11" db="EMBL/GenBank/DDBJ databases">
        <title>Whole-genome sequence of a the green, strictly anaerobic photosynthetic bacterium Heliobacillus mobilis DSM 6151.</title>
        <authorList>
            <person name="Kyndt J.A."/>
            <person name="Meyer T.E."/>
        </authorList>
    </citation>
    <scope>NUCLEOTIDE SEQUENCE [LARGE SCALE GENOMIC DNA]</scope>
    <source>
        <strain evidence="2 3">DSM 6151</strain>
    </source>
</reference>
<feature type="transmembrane region" description="Helical" evidence="1">
    <location>
        <begin position="460"/>
        <end position="482"/>
    </location>
</feature>
<evidence type="ECO:0000256" key="1">
    <source>
        <dbReference type="SAM" id="Phobius"/>
    </source>
</evidence>
<comment type="caution">
    <text evidence="2">The sequence shown here is derived from an EMBL/GenBank/DDBJ whole genome shotgun (WGS) entry which is preliminary data.</text>
</comment>
<keyword evidence="1" id="KW-0472">Membrane</keyword>
<keyword evidence="1" id="KW-0812">Transmembrane</keyword>
<keyword evidence="3" id="KW-1185">Reference proteome</keyword>
<sequence length="1038" mass="113841">MNITDFSIKRPAGITMIVLFFVVLGIYSFNRIGVELLPAMNTPYVTVQVSYAGAGAEEVEKQVLEPLEDAVSSVSKLKKISSTANQGNGFIVLEFDMTANADQAALDVTKKVDSVKGRLPDGADDPIVVKRDINAQPIMSLGVTSEGMSKVETYHLADDVIRDRLQRVNGVADVSIFGGRQKEIAVEIDPQKLYSYNVSLNSVVNKIKSENANSPAGKLYRDKDYDLRILGEYHSVNEIENLGIATADGAIIPLKTVAIVKEQVKEVKNMTRLNGDESVGIEIQKQSDASVADVGDALKVELEKIRKDLPGVNIFIANDASDYVHKALNNTQMSIFEGILTTSVALLFFLKEWRSMGTVLLAIPTSLIATIFVMYMANFSFNMMSLMGMALCIGILVDDSIVVLENIHRHLTMGKDAETAAREGRMEIGMAAIAITLCDVVVFLPIAFMQGMVGQFFRQFGLTIVFATLFSLFVSFTLTPMLSSRLFKRGYQESHHPFWQRVDRFGLAFKGRYEKILDWSLRNKKKVLAGALVIFLASISLIPLKLVGAEFLPNNDEGSFTVSIELPIGTPFEETDKAIAKAEAYLRTIPEATMVQSRFSANSGSVQVMLQNKKERKRTVWQIGDEVRQWSRKNYAPGVARVNETSSSIAGMPGGGRGPGGGGGNVSIEILGSDNDKLMQISDAVMAILKETAGSKDVNSSWRVGQPEIETVINRERVKYYGASISDISRALQTGISGSTAGTYTEKGDDIDINVRFKDGDKMDIQKLKNVPVTVGSQNIPLGNLVEFKEGTGPLTIRRVDKQRSITISCNLTDRPLQDFVSEVQGKIKAQNFDPAYTVRFAGSAQSMNDTFSQMISALGLSLILVYMVLVVLYESFLTPFIRMFSLPLGFVGALVALALTKNSLNLFSMMGIIMMDGLVAKNGTLLLDYSLTLVTRGLPPQEAVIEAAKTRLRPIIMTTLTMVIGMLPTALAVAEGAENRVGMAWVLIGGLLSSTFFTLVIIPIIFIYLYNWKERLGNRQWRLPWSKGKKEAAATKA</sequence>
<feature type="transmembrane region" description="Helical" evidence="1">
    <location>
        <begin position="855"/>
        <end position="874"/>
    </location>
</feature>
<feature type="transmembrane region" description="Helical" evidence="1">
    <location>
        <begin position="986"/>
        <end position="1011"/>
    </location>
</feature>
<dbReference type="SUPFAM" id="SSF82714">
    <property type="entry name" value="Multidrug efflux transporter AcrB TolC docking domain, DN and DC subdomains"/>
    <property type="match status" value="2"/>
</dbReference>
<dbReference type="PANTHER" id="PTHR32063:SF0">
    <property type="entry name" value="SWARMING MOTILITY PROTEIN SWRC"/>
    <property type="match status" value="1"/>
</dbReference>
<dbReference type="Gene3D" id="3.30.2090.10">
    <property type="entry name" value="Multidrug efflux transporter AcrB TolC docking domain, DN and DC subdomains"/>
    <property type="match status" value="2"/>
</dbReference>
<evidence type="ECO:0000313" key="3">
    <source>
        <dbReference type="Proteomes" id="UP000430670"/>
    </source>
</evidence>
<dbReference type="PANTHER" id="PTHR32063">
    <property type="match status" value="1"/>
</dbReference>
<feature type="transmembrane region" description="Helical" evidence="1">
    <location>
        <begin position="953"/>
        <end position="974"/>
    </location>
</feature>
<dbReference type="OrthoDB" id="9757876at2"/>
<dbReference type="InterPro" id="IPR001036">
    <property type="entry name" value="Acrflvin-R"/>
</dbReference>
<name>A0A6I3SKF2_HELMO</name>
<dbReference type="Gene3D" id="3.30.70.1440">
    <property type="entry name" value="Multidrug efflux transporter AcrB pore domain"/>
    <property type="match status" value="1"/>
</dbReference>
<protein>
    <submittedName>
        <fullName evidence="2">MMPL family transporter</fullName>
    </submittedName>
</protein>
<dbReference type="InterPro" id="IPR027463">
    <property type="entry name" value="AcrB_DN_DC_subdom"/>
</dbReference>
<dbReference type="GO" id="GO:0042910">
    <property type="term" value="F:xenobiotic transmembrane transporter activity"/>
    <property type="evidence" value="ECO:0007669"/>
    <property type="project" value="TreeGrafter"/>
</dbReference>
<dbReference type="EMBL" id="WNKU01000009">
    <property type="protein sequence ID" value="MTV49235.1"/>
    <property type="molecule type" value="Genomic_DNA"/>
</dbReference>
<feature type="transmembrane region" description="Helical" evidence="1">
    <location>
        <begin position="383"/>
        <end position="407"/>
    </location>
</feature>
<dbReference type="AlphaFoldDB" id="A0A6I3SKF2"/>
<dbReference type="RefSeq" id="WP_155476331.1">
    <property type="nucleotide sequence ID" value="NZ_WNKU01000009.1"/>
</dbReference>
<feature type="transmembrane region" description="Helical" evidence="1">
    <location>
        <begin position="527"/>
        <end position="546"/>
    </location>
</feature>